<feature type="transmembrane region" description="Helical" evidence="1">
    <location>
        <begin position="42"/>
        <end position="60"/>
    </location>
</feature>
<evidence type="ECO:0000256" key="1">
    <source>
        <dbReference type="SAM" id="Phobius"/>
    </source>
</evidence>
<feature type="transmembrane region" description="Helical" evidence="1">
    <location>
        <begin position="66"/>
        <end position="84"/>
    </location>
</feature>
<proteinExistence type="predicted"/>
<name>A0ABZ2SNI1_9ENTE</name>
<keyword evidence="1" id="KW-0472">Membrane</keyword>
<dbReference type="Proteomes" id="UP000664701">
    <property type="component" value="Chromosome"/>
</dbReference>
<feature type="transmembrane region" description="Helical" evidence="1">
    <location>
        <begin position="6"/>
        <end position="30"/>
    </location>
</feature>
<dbReference type="EMBL" id="CP147251">
    <property type="protein sequence ID" value="WYJ75439.1"/>
    <property type="molecule type" value="Genomic_DNA"/>
</dbReference>
<keyword evidence="1" id="KW-0812">Transmembrane</keyword>
<organism evidence="2 3">
    <name type="scientific">Candidatus Enterococcus lowellii</name>
    <dbReference type="NCBI Taxonomy" id="2230877"/>
    <lineage>
        <taxon>Bacteria</taxon>
        <taxon>Bacillati</taxon>
        <taxon>Bacillota</taxon>
        <taxon>Bacilli</taxon>
        <taxon>Lactobacillales</taxon>
        <taxon>Enterococcaceae</taxon>
        <taxon>Enterococcus</taxon>
    </lineage>
</organism>
<gene>
    <name evidence="2" type="ORF">DOK78_000014</name>
</gene>
<evidence type="ECO:0000313" key="2">
    <source>
        <dbReference type="EMBL" id="WYJ75439.1"/>
    </source>
</evidence>
<dbReference type="RefSeq" id="WP_207871624.1">
    <property type="nucleotide sequence ID" value="NZ_CP147251.1"/>
</dbReference>
<evidence type="ECO:0000313" key="3">
    <source>
        <dbReference type="Proteomes" id="UP000664701"/>
    </source>
</evidence>
<accession>A0ABZ2SNI1</accession>
<reference evidence="2 3" key="1">
    <citation type="submission" date="2021-03" db="EMBL/GenBank/DDBJ databases">
        <authorList>
            <person name="Gilmore M.S."/>
            <person name="Schwartzman J."/>
            <person name="Van Tyne D."/>
            <person name="Martin M."/>
            <person name="Earl A.M."/>
            <person name="Manson A.L."/>
            <person name="Straub T."/>
            <person name="Salamzade R."/>
            <person name="Saavedra J."/>
            <person name="Lebreton F."/>
            <person name="Prichula J."/>
            <person name="Schaufler K."/>
            <person name="Gaca A."/>
            <person name="Sgardioli B."/>
            <person name="Wagenaar J."/>
            <person name="Strong T."/>
        </authorList>
    </citation>
    <scope>NUCLEOTIDE SEQUENCE [LARGE SCALE GENOMIC DNA]</scope>
    <source>
        <strain evidence="2 3">DIV2402</strain>
    </source>
</reference>
<protein>
    <recommendedName>
        <fullName evidence="4">DUF3784 domain-containing protein</fullName>
    </recommendedName>
</protein>
<evidence type="ECO:0008006" key="4">
    <source>
        <dbReference type="Google" id="ProtNLM"/>
    </source>
</evidence>
<reference evidence="2 3" key="2">
    <citation type="submission" date="2024-03" db="EMBL/GenBank/DDBJ databases">
        <title>The Genome Sequence of Enterococcus sp. DIV2402.</title>
        <authorList>
            <consortium name="The Broad Institute Genomics Platform"/>
            <consortium name="The Broad Institute Microbial Omics Core"/>
            <consortium name="The Broad Institute Genomic Center for Infectious Diseases"/>
            <person name="Earl A."/>
            <person name="Manson A."/>
            <person name="Gilmore M."/>
            <person name="Schwartman J."/>
            <person name="Shea T."/>
            <person name="Abouelleil A."/>
            <person name="Cao P."/>
            <person name="Chapman S."/>
            <person name="Cusick C."/>
            <person name="Young S."/>
            <person name="Neafsey D."/>
            <person name="Nusbaum C."/>
            <person name="Birren B."/>
        </authorList>
    </citation>
    <scope>NUCLEOTIDE SEQUENCE [LARGE SCALE GENOMIC DNA]</scope>
    <source>
        <strain evidence="2 3">DIV2402</strain>
    </source>
</reference>
<sequence length="89" mass="10109">MTIFLLILMAVVLIFLGITLMKQTVFFSLIENNEKNSHFLKTYGMLYIALGVISGLLAIINQLLFTLIFIAVMMLVSALFSIQFSKKMR</sequence>
<keyword evidence="3" id="KW-1185">Reference proteome</keyword>
<keyword evidence="1" id="KW-1133">Transmembrane helix</keyword>